<dbReference type="Proteomes" id="UP000079169">
    <property type="component" value="Unplaced"/>
</dbReference>
<evidence type="ECO:0000313" key="6">
    <source>
        <dbReference type="RefSeq" id="XP_026685451.1"/>
    </source>
</evidence>
<dbReference type="AlphaFoldDB" id="A0A3Q0JAH6"/>
<dbReference type="RefSeq" id="XP_026685451.1">
    <property type="nucleotide sequence ID" value="XM_026829650.1"/>
</dbReference>
<protein>
    <submittedName>
        <fullName evidence="4 5">Uncharacterized protein LOC103517624</fullName>
    </submittedName>
</protein>
<dbReference type="PROSITE" id="PS50222">
    <property type="entry name" value="EF_HAND_2"/>
    <property type="match status" value="1"/>
</dbReference>
<proteinExistence type="predicted"/>
<dbReference type="GO" id="GO:0005509">
    <property type="term" value="F:calcium ion binding"/>
    <property type="evidence" value="ECO:0007669"/>
    <property type="project" value="InterPro"/>
</dbReference>
<reference evidence="4 5" key="1">
    <citation type="submission" date="2025-04" db="UniProtKB">
        <authorList>
            <consortium name="RefSeq"/>
        </authorList>
    </citation>
    <scope>IDENTIFICATION</scope>
</reference>
<evidence type="ECO:0000313" key="4">
    <source>
        <dbReference type="RefSeq" id="XP_026685449.1"/>
    </source>
</evidence>
<dbReference type="RefSeq" id="XP_026685449.1">
    <property type="nucleotide sequence ID" value="XM_026829648.1"/>
</dbReference>
<dbReference type="KEGG" id="dci:103517624"/>
<accession>A0A3Q0JAH6</accession>
<dbReference type="Gene3D" id="1.10.238.10">
    <property type="entry name" value="EF-hand"/>
    <property type="match status" value="1"/>
</dbReference>
<feature type="region of interest" description="Disordered" evidence="1">
    <location>
        <begin position="172"/>
        <end position="207"/>
    </location>
</feature>
<dbReference type="SUPFAM" id="SSF47473">
    <property type="entry name" value="EF-hand"/>
    <property type="match status" value="1"/>
</dbReference>
<sequence>MATENRLTVTAEIQRRCTELVLGSEKFNVKLLPLFLESLGCCLSKSEVEEIIASVPKKKFTGNTLPCVTLSKVISRLIKRRMYEPPSYDEVVEVVSKLDVANTGYLDGKEFVAFIAATMPAFTPGELEEIRSTVADEDNRVSLVCLKNQMQTPPSAFSIYRYMEELMVNGLDVEDPEEDELSEDSEDVKFGQHGDEDGGDEEPEIGV</sequence>
<feature type="compositionally biased region" description="Acidic residues" evidence="1">
    <location>
        <begin position="172"/>
        <end position="186"/>
    </location>
</feature>
<keyword evidence="3" id="KW-1185">Reference proteome</keyword>
<evidence type="ECO:0000313" key="5">
    <source>
        <dbReference type="RefSeq" id="XP_026685450.1"/>
    </source>
</evidence>
<dbReference type="InterPro" id="IPR002048">
    <property type="entry name" value="EF_hand_dom"/>
</dbReference>
<dbReference type="PaxDb" id="121845-A0A3Q0JAH6"/>
<dbReference type="RefSeq" id="XP_026685450.1">
    <property type="nucleotide sequence ID" value="XM_026829649.1"/>
</dbReference>
<dbReference type="GeneID" id="103517624"/>
<feature type="compositionally biased region" description="Acidic residues" evidence="1">
    <location>
        <begin position="197"/>
        <end position="207"/>
    </location>
</feature>
<name>A0A3Q0JAH6_DIACI</name>
<evidence type="ECO:0000313" key="3">
    <source>
        <dbReference type="Proteomes" id="UP000079169"/>
    </source>
</evidence>
<dbReference type="InterPro" id="IPR011992">
    <property type="entry name" value="EF-hand-dom_pair"/>
</dbReference>
<feature type="compositionally biased region" description="Basic and acidic residues" evidence="1">
    <location>
        <begin position="187"/>
        <end position="196"/>
    </location>
</feature>
<evidence type="ECO:0000256" key="1">
    <source>
        <dbReference type="SAM" id="MobiDB-lite"/>
    </source>
</evidence>
<organism evidence="3 4">
    <name type="scientific">Diaphorina citri</name>
    <name type="common">Asian citrus psyllid</name>
    <dbReference type="NCBI Taxonomy" id="121845"/>
    <lineage>
        <taxon>Eukaryota</taxon>
        <taxon>Metazoa</taxon>
        <taxon>Ecdysozoa</taxon>
        <taxon>Arthropoda</taxon>
        <taxon>Hexapoda</taxon>
        <taxon>Insecta</taxon>
        <taxon>Pterygota</taxon>
        <taxon>Neoptera</taxon>
        <taxon>Paraneoptera</taxon>
        <taxon>Hemiptera</taxon>
        <taxon>Sternorrhyncha</taxon>
        <taxon>Psylloidea</taxon>
        <taxon>Psyllidae</taxon>
        <taxon>Diaphorininae</taxon>
        <taxon>Diaphorina</taxon>
    </lineage>
</organism>
<feature type="domain" description="EF-hand" evidence="2">
    <location>
        <begin position="86"/>
        <end position="121"/>
    </location>
</feature>
<gene>
    <name evidence="4 5 6" type="primary">LOC103517624</name>
</gene>
<evidence type="ECO:0000259" key="2">
    <source>
        <dbReference type="PROSITE" id="PS50222"/>
    </source>
</evidence>